<dbReference type="InterPro" id="IPR010982">
    <property type="entry name" value="Lambda_DNA-bd_dom_sf"/>
</dbReference>
<evidence type="ECO:0000259" key="3">
    <source>
        <dbReference type="Pfam" id="PF06114"/>
    </source>
</evidence>
<evidence type="ECO:0000313" key="5">
    <source>
        <dbReference type="Proteomes" id="UP000469346"/>
    </source>
</evidence>
<feature type="domain" description="IrrE N-terminal-like" evidence="3">
    <location>
        <begin position="181"/>
        <end position="240"/>
    </location>
</feature>
<protein>
    <submittedName>
        <fullName evidence="4">ImmA/IrrE family metallo-endopeptidase</fullName>
    </submittedName>
</protein>
<organism evidence="4 5">
    <name type="scientific">Dissulfurirhabdus thermomarina</name>
    <dbReference type="NCBI Taxonomy" id="1765737"/>
    <lineage>
        <taxon>Bacteria</taxon>
        <taxon>Deltaproteobacteria</taxon>
        <taxon>Dissulfurirhabdaceae</taxon>
        <taxon>Dissulfurirhabdus</taxon>
    </lineage>
</organism>
<gene>
    <name evidence="4" type="ORF">G3N55_00315</name>
</gene>
<evidence type="ECO:0000256" key="1">
    <source>
        <dbReference type="ARBA" id="ARBA00007227"/>
    </source>
</evidence>
<sequence>MVLEWSQGGKGVAGHGDPEPGSFPPGRRLPASARARQQGLARRLRYEFERRGLGAQEASEASGVPAGTVEAFLSGRGGRFRDLRVLCRSLGLNPFRLVAGSYEPFRLRLHHLRPRDWLLQGALEEVFRLVEPGLPRPAHPGAAGAVDAMPPEALAAACRLTVFPFRCRSELAAGFLALGPRAAVFLNTLGPPERVRLALAHELGHFLCGHGRDVAADTPATLADEADPAEAAATRLARRLLEVPVRDPEAALERLLAEGRATILEAVGAVAPRLPAAAFVAVHSLLYRELR</sequence>
<dbReference type="GO" id="GO:0003677">
    <property type="term" value="F:DNA binding"/>
    <property type="evidence" value="ECO:0007669"/>
    <property type="project" value="InterPro"/>
</dbReference>
<feature type="region of interest" description="Disordered" evidence="2">
    <location>
        <begin position="1"/>
        <end position="34"/>
    </location>
</feature>
<evidence type="ECO:0000256" key="2">
    <source>
        <dbReference type="SAM" id="MobiDB-lite"/>
    </source>
</evidence>
<dbReference type="InterPro" id="IPR010359">
    <property type="entry name" value="IrrE_HExxH"/>
</dbReference>
<comment type="similarity">
    <text evidence="1">Belongs to the short-chain fatty acyl-CoA assimilation regulator (ScfR) family.</text>
</comment>
<dbReference type="Gene3D" id="1.10.10.2910">
    <property type="match status" value="1"/>
</dbReference>
<proteinExistence type="inferred from homology"/>
<keyword evidence="5" id="KW-1185">Reference proteome</keyword>
<dbReference type="Pfam" id="PF06114">
    <property type="entry name" value="Peptidase_M78"/>
    <property type="match status" value="1"/>
</dbReference>
<evidence type="ECO:0000313" key="4">
    <source>
        <dbReference type="EMBL" id="NDY41293.1"/>
    </source>
</evidence>
<dbReference type="Proteomes" id="UP000469346">
    <property type="component" value="Unassembled WGS sequence"/>
</dbReference>
<dbReference type="EMBL" id="JAAGRR010000001">
    <property type="protein sequence ID" value="NDY41293.1"/>
    <property type="molecule type" value="Genomic_DNA"/>
</dbReference>
<dbReference type="AlphaFoldDB" id="A0A6N9TMJ5"/>
<dbReference type="InterPro" id="IPR001387">
    <property type="entry name" value="Cro/C1-type_HTH"/>
</dbReference>
<reference evidence="4 5" key="1">
    <citation type="submission" date="2020-02" db="EMBL/GenBank/DDBJ databases">
        <title>Comparative genomics of sulfur disproportionating microorganisms.</title>
        <authorList>
            <person name="Ward L.M."/>
            <person name="Bertran E."/>
            <person name="Johnston D.T."/>
        </authorList>
    </citation>
    <scope>NUCLEOTIDE SEQUENCE [LARGE SCALE GENOMIC DNA]</scope>
    <source>
        <strain evidence="4 5">DSM 100025</strain>
    </source>
</reference>
<dbReference type="SUPFAM" id="SSF47413">
    <property type="entry name" value="lambda repressor-like DNA-binding domains"/>
    <property type="match status" value="1"/>
</dbReference>
<name>A0A6N9TMJ5_DISTH</name>
<dbReference type="CDD" id="cd00093">
    <property type="entry name" value="HTH_XRE"/>
    <property type="match status" value="1"/>
</dbReference>
<comment type="caution">
    <text evidence="4">The sequence shown here is derived from an EMBL/GenBank/DDBJ whole genome shotgun (WGS) entry which is preliminary data.</text>
</comment>
<accession>A0A6N9TMJ5</accession>
<dbReference type="RefSeq" id="WP_163297428.1">
    <property type="nucleotide sequence ID" value="NZ_JAAGRR010000001.1"/>
</dbReference>